<protein>
    <submittedName>
        <fullName evidence="2">Uncharacterized protein</fullName>
    </submittedName>
</protein>
<name>A0A6M0T0C5_CLOBO</name>
<accession>A0A6M0T0C5</accession>
<evidence type="ECO:0000313" key="2">
    <source>
        <dbReference type="EMBL" id="NFA60813.1"/>
    </source>
</evidence>
<dbReference type="AlphaFoldDB" id="A0A6M0T0C5"/>
<keyword evidence="1" id="KW-0732">Signal</keyword>
<feature type="signal peptide" evidence="1">
    <location>
        <begin position="1"/>
        <end position="28"/>
    </location>
</feature>
<organism evidence="2 3">
    <name type="scientific">Clostridium botulinum</name>
    <dbReference type="NCBI Taxonomy" id="1491"/>
    <lineage>
        <taxon>Bacteria</taxon>
        <taxon>Bacillati</taxon>
        <taxon>Bacillota</taxon>
        <taxon>Clostridia</taxon>
        <taxon>Eubacteriales</taxon>
        <taxon>Clostridiaceae</taxon>
        <taxon>Clostridium</taxon>
    </lineage>
</organism>
<dbReference type="Proteomes" id="UP000473089">
    <property type="component" value="Unassembled WGS sequence"/>
</dbReference>
<sequence length="135" mass="14212">MNNKTKFLVPALAGIVLSSGLSLSNVQAKDVTANAKSSTLTVGVTSMSTSYQTYYSFGNADTNNMAVYLRIPGVTASSFQGWLINEEGIPASVAVNVAPYLYSLGGDYIDSLNRGRGITVLKSTTSPVTYKVISA</sequence>
<evidence type="ECO:0000313" key="3">
    <source>
        <dbReference type="Proteomes" id="UP000473089"/>
    </source>
</evidence>
<dbReference type="EMBL" id="SGJP01000020">
    <property type="protein sequence ID" value="NFA60813.1"/>
    <property type="molecule type" value="Genomic_DNA"/>
</dbReference>
<feature type="chain" id="PRO_5026648048" evidence="1">
    <location>
        <begin position="29"/>
        <end position="135"/>
    </location>
</feature>
<reference evidence="2 3" key="1">
    <citation type="submission" date="2019-02" db="EMBL/GenBank/DDBJ databases">
        <title>Genome sequencing of Clostridium botulinum clinical isolates.</title>
        <authorList>
            <person name="Brunt J."/>
            <person name="Van Vliet A.H.M."/>
            <person name="Stringer S.C."/>
            <person name="Grant K.A."/>
            <person name="Carter A.C."/>
            <person name="Peck M.W."/>
        </authorList>
    </citation>
    <scope>NUCLEOTIDE SEQUENCE [LARGE SCALE GENOMIC DNA]</scope>
    <source>
        <strain evidence="2 3">R1125/03</strain>
    </source>
</reference>
<proteinExistence type="predicted"/>
<evidence type="ECO:0000256" key="1">
    <source>
        <dbReference type="SAM" id="SignalP"/>
    </source>
</evidence>
<gene>
    <name evidence="2" type="ORF">EXM42_10555</name>
</gene>
<comment type="caution">
    <text evidence="2">The sequence shown here is derived from an EMBL/GenBank/DDBJ whole genome shotgun (WGS) entry which is preliminary data.</text>
</comment>